<evidence type="ECO:0000313" key="2">
    <source>
        <dbReference type="Proteomes" id="UP000015106"/>
    </source>
</evidence>
<dbReference type="EnsemblPlants" id="TuG1812G0200003919.01.T01">
    <property type="protein sequence ID" value="TuG1812G0200003919.01.T01.cds404165"/>
    <property type="gene ID" value="TuG1812G0200003919.01"/>
</dbReference>
<sequence length="69" mass="7907">MDGHSFTKAHYTVLQMSTLVAPYIEEHKNILWSKNPGQFDTWINHEHMASFGSWLQTKLMGNTSVGDQL</sequence>
<organism evidence="1 2">
    <name type="scientific">Triticum urartu</name>
    <name type="common">Red wild einkorn</name>
    <name type="synonym">Crithodium urartu</name>
    <dbReference type="NCBI Taxonomy" id="4572"/>
    <lineage>
        <taxon>Eukaryota</taxon>
        <taxon>Viridiplantae</taxon>
        <taxon>Streptophyta</taxon>
        <taxon>Embryophyta</taxon>
        <taxon>Tracheophyta</taxon>
        <taxon>Spermatophyta</taxon>
        <taxon>Magnoliopsida</taxon>
        <taxon>Liliopsida</taxon>
        <taxon>Poales</taxon>
        <taxon>Poaceae</taxon>
        <taxon>BOP clade</taxon>
        <taxon>Pooideae</taxon>
        <taxon>Triticodae</taxon>
        <taxon>Triticeae</taxon>
        <taxon>Triticinae</taxon>
        <taxon>Triticum</taxon>
    </lineage>
</organism>
<name>A0A8R7PGN4_TRIUA</name>
<reference evidence="1" key="3">
    <citation type="submission" date="2022-06" db="UniProtKB">
        <authorList>
            <consortium name="EnsemblPlants"/>
        </authorList>
    </citation>
    <scope>IDENTIFICATION</scope>
</reference>
<evidence type="ECO:0000313" key="1">
    <source>
        <dbReference type="EnsemblPlants" id="TuG1812G0200003919.01.T01.cds404165"/>
    </source>
</evidence>
<accession>A0A8R7PGN4</accession>
<reference evidence="2" key="1">
    <citation type="journal article" date="2013" name="Nature">
        <title>Draft genome of the wheat A-genome progenitor Triticum urartu.</title>
        <authorList>
            <person name="Ling H.Q."/>
            <person name="Zhao S."/>
            <person name="Liu D."/>
            <person name="Wang J."/>
            <person name="Sun H."/>
            <person name="Zhang C."/>
            <person name="Fan H."/>
            <person name="Li D."/>
            <person name="Dong L."/>
            <person name="Tao Y."/>
            <person name="Gao C."/>
            <person name="Wu H."/>
            <person name="Li Y."/>
            <person name="Cui Y."/>
            <person name="Guo X."/>
            <person name="Zheng S."/>
            <person name="Wang B."/>
            <person name="Yu K."/>
            <person name="Liang Q."/>
            <person name="Yang W."/>
            <person name="Lou X."/>
            <person name="Chen J."/>
            <person name="Feng M."/>
            <person name="Jian J."/>
            <person name="Zhang X."/>
            <person name="Luo G."/>
            <person name="Jiang Y."/>
            <person name="Liu J."/>
            <person name="Wang Z."/>
            <person name="Sha Y."/>
            <person name="Zhang B."/>
            <person name="Wu H."/>
            <person name="Tang D."/>
            <person name="Shen Q."/>
            <person name="Xue P."/>
            <person name="Zou S."/>
            <person name="Wang X."/>
            <person name="Liu X."/>
            <person name="Wang F."/>
            <person name="Yang Y."/>
            <person name="An X."/>
            <person name="Dong Z."/>
            <person name="Zhang K."/>
            <person name="Zhang X."/>
            <person name="Luo M.C."/>
            <person name="Dvorak J."/>
            <person name="Tong Y."/>
            <person name="Wang J."/>
            <person name="Yang H."/>
            <person name="Li Z."/>
            <person name="Wang D."/>
            <person name="Zhang A."/>
            <person name="Wang J."/>
        </authorList>
    </citation>
    <scope>NUCLEOTIDE SEQUENCE</scope>
    <source>
        <strain evidence="2">cv. G1812</strain>
    </source>
</reference>
<dbReference type="Proteomes" id="UP000015106">
    <property type="component" value="Chromosome 2"/>
</dbReference>
<dbReference type="Gramene" id="TuG1812G0200003919.01.T01">
    <property type="protein sequence ID" value="TuG1812G0200003919.01.T01.cds404165"/>
    <property type="gene ID" value="TuG1812G0200003919.01"/>
</dbReference>
<protein>
    <submittedName>
        <fullName evidence="1">Uncharacterized protein</fullName>
    </submittedName>
</protein>
<dbReference type="AlphaFoldDB" id="A0A8R7PGN4"/>
<reference evidence="1" key="2">
    <citation type="submission" date="2018-03" db="EMBL/GenBank/DDBJ databases">
        <title>The Triticum urartu genome reveals the dynamic nature of wheat genome evolution.</title>
        <authorList>
            <person name="Ling H."/>
            <person name="Ma B."/>
            <person name="Shi X."/>
            <person name="Liu H."/>
            <person name="Dong L."/>
            <person name="Sun H."/>
            <person name="Cao Y."/>
            <person name="Gao Q."/>
            <person name="Zheng S."/>
            <person name="Li Y."/>
            <person name="Yu Y."/>
            <person name="Du H."/>
            <person name="Qi M."/>
            <person name="Li Y."/>
            <person name="Yu H."/>
            <person name="Cui Y."/>
            <person name="Wang N."/>
            <person name="Chen C."/>
            <person name="Wu H."/>
            <person name="Zhao Y."/>
            <person name="Zhang J."/>
            <person name="Li Y."/>
            <person name="Zhou W."/>
            <person name="Zhang B."/>
            <person name="Hu W."/>
            <person name="Eijk M."/>
            <person name="Tang J."/>
            <person name="Witsenboer H."/>
            <person name="Zhao S."/>
            <person name="Li Z."/>
            <person name="Zhang A."/>
            <person name="Wang D."/>
            <person name="Liang C."/>
        </authorList>
    </citation>
    <scope>NUCLEOTIDE SEQUENCE [LARGE SCALE GENOMIC DNA]</scope>
    <source>
        <strain evidence="1">cv. G1812</strain>
    </source>
</reference>
<proteinExistence type="predicted"/>
<keyword evidence="2" id="KW-1185">Reference proteome</keyword>